<keyword evidence="3" id="KW-1185">Reference proteome</keyword>
<evidence type="ECO:0000256" key="1">
    <source>
        <dbReference type="SAM" id="MobiDB-lite"/>
    </source>
</evidence>
<evidence type="ECO:0000313" key="3">
    <source>
        <dbReference type="Proteomes" id="UP000266841"/>
    </source>
</evidence>
<evidence type="ECO:0000313" key="2">
    <source>
        <dbReference type="EMBL" id="EJK77783.1"/>
    </source>
</evidence>
<reference evidence="2 3" key="1">
    <citation type="journal article" date="2012" name="Genome Biol.">
        <title>Genome and low-iron response of an oceanic diatom adapted to chronic iron limitation.</title>
        <authorList>
            <person name="Lommer M."/>
            <person name="Specht M."/>
            <person name="Roy A.S."/>
            <person name="Kraemer L."/>
            <person name="Andreson R."/>
            <person name="Gutowska M.A."/>
            <person name="Wolf J."/>
            <person name="Bergner S.V."/>
            <person name="Schilhabel M.B."/>
            <person name="Klostermeier U.C."/>
            <person name="Beiko R.G."/>
            <person name="Rosenstiel P."/>
            <person name="Hippler M."/>
            <person name="Laroche J."/>
        </authorList>
    </citation>
    <scope>NUCLEOTIDE SEQUENCE [LARGE SCALE GENOMIC DNA]</scope>
    <source>
        <strain evidence="2 3">CCMP1005</strain>
    </source>
</reference>
<sequence>MTTTAHAAGEKAAASSGSAGRTPRGRRNSGSSLALSKAMRALRVVITLVGSAPVVSPSLTCDIDLPMEYFSLMNETLVALESHFQTEIVDGLNMIGLPLVPGLGLSDVLDLKSTVFDGLFGSEDDRTTWLNSATSAVDVRQTVLTNAASELAGSLGATIDVGCSHNAELQRYSMDIVVDGSVAGLALDDDSLAASILPESLGQASISSPVFDITYGAQIPMHLDLAAKKFDLGDVAADLSVKLSAELEVSALPILEGQGSLTLTGSGSMAGTFTYSRIKGWSSTGSLDAALEATTVAEGTTSLANIGLRARDNEIFDATPPKVAFNFDVCDFVDGLKNSISSLEVTADDIEAVMDTHLDLSSHPYFSASLTEAISDAIASEAQTQVNTAKQAVLAELDSLAVSCTSERRLGEVAEVSSDGSQRKLSVDLTFDALVEQLTLLDIISSVSAGLFPSTMELRIDLGVHKEVMFGSEDLQAALEKVFERLDVGLFAAGGNMPNIAGILSQATVFASFDFELSAGFSLNPVDGGTRRRLLWGSKRSRKQRSLSASRRGLLLPLVDPDANLKDFFVNGALSTALSGALFLSVNKMSLRAQAKVTNLNVELFSAASSFPAVSVQDGHLDMHAGIQLSQPFKFELNTEGGLAANLIGVSNSIKSAFQFTTDGQLSAMLPIAVDLDGTAHEFKILFTDEDSFDAVDFSVLLDFDACKVSSVLRSLMSHIGSSYLSPSDILGPMSTMSGIDFFSDAQGFDGLFPNFEKVLGGVVEAKNELFHLCQEVQRTGVVAPTLDDVVSLVIENVISSVQLTGPAGMSSRRHRRGRRALRASHLPYTHYTRPRQLTSRPAGHRRRLQDNDQILPILDSLEITGGYDGSKIFLRLGIDVSMGGTSSIDAIIQKPLDKLQDSALLRQLFPDLSLSTGSALKLDVQTSLDAGAHLTITVGYELTNDEIKQALLGPATLHLALGRRDFFSSKPSQPRQRVAHRCLDRLTSEVTTNSSAAIAFGLGMVKSSPRIYFSNLTSTAVAIRNLEWQHLCALDMSVPVMFDGSIAGEELQGLMSNYADLEMIINIQTDDLCGTSAPSISIDADLNLLAALTDALGNTDSVPPFDVGPFGNFATILDKFDIGFSGLLDEYIELFDAFAVGFEGIDASLRDHKPPKMARFPSLHELGSRFPSPQLSLELKGLIWDRLVTAFPAPTFNGVQIPGLQRGLSFEDTYVTRGDFPLEKFLPHVAVAFGYAVNLDDFAALNFNANKLFEPNFGAPLSTLLLNKLKAVPALGNFTRFDGFDLVGIPMDSMTFEVFRVEKYLPHILVALDIAPSVDFAPPNFNLADLPAALFKVSKPSLKSFIEFLKTKITHAVIAKLEGLLSLQINVPSSGLDIPTRRLSVGTPTLDTGIDLGVFSDVASTGFFPPMAVSLDEIEGLDLDLAL</sequence>
<feature type="region of interest" description="Disordered" evidence="1">
    <location>
        <begin position="1"/>
        <end position="32"/>
    </location>
</feature>
<feature type="compositionally biased region" description="Low complexity" evidence="1">
    <location>
        <begin position="1"/>
        <end position="22"/>
    </location>
</feature>
<dbReference type="eggNOG" id="ENOG502SACR">
    <property type="taxonomic scope" value="Eukaryota"/>
</dbReference>
<accession>K0TGD7</accession>
<dbReference type="EMBL" id="AGNL01000418">
    <property type="protein sequence ID" value="EJK77783.1"/>
    <property type="molecule type" value="Genomic_DNA"/>
</dbReference>
<dbReference type="Proteomes" id="UP000266841">
    <property type="component" value="Unassembled WGS sequence"/>
</dbReference>
<proteinExistence type="predicted"/>
<name>K0TGD7_THAOC</name>
<gene>
    <name evidence="2" type="ORF">THAOC_00363</name>
</gene>
<comment type="caution">
    <text evidence="2">The sequence shown here is derived from an EMBL/GenBank/DDBJ whole genome shotgun (WGS) entry which is preliminary data.</text>
</comment>
<protein>
    <submittedName>
        <fullName evidence="2">Uncharacterized protein</fullName>
    </submittedName>
</protein>
<organism evidence="2 3">
    <name type="scientific">Thalassiosira oceanica</name>
    <name type="common">Marine diatom</name>
    <dbReference type="NCBI Taxonomy" id="159749"/>
    <lineage>
        <taxon>Eukaryota</taxon>
        <taxon>Sar</taxon>
        <taxon>Stramenopiles</taxon>
        <taxon>Ochrophyta</taxon>
        <taxon>Bacillariophyta</taxon>
        <taxon>Coscinodiscophyceae</taxon>
        <taxon>Thalassiosirophycidae</taxon>
        <taxon>Thalassiosirales</taxon>
        <taxon>Thalassiosiraceae</taxon>
        <taxon>Thalassiosira</taxon>
    </lineage>
</organism>
<feature type="non-terminal residue" evidence="2">
    <location>
        <position position="1428"/>
    </location>
</feature>